<evidence type="ECO:0000313" key="5">
    <source>
        <dbReference type="Proteomes" id="UP000023152"/>
    </source>
</evidence>
<keyword evidence="3" id="KW-0732">Signal</keyword>
<dbReference type="EMBL" id="ASPP01004766">
    <property type="protein sequence ID" value="ETO31691.1"/>
    <property type="molecule type" value="Genomic_DNA"/>
</dbReference>
<gene>
    <name evidence="4" type="ORF">RFI_05429</name>
</gene>
<dbReference type="AlphaFoldDB" id="X6P0C9"/>
<protein>
    <submittedName>
        <fullName evidence="4">Uncharacterized protein</fullName>
    </submittedName>
</protein>
<sequence>IFFFFFFFFFLIKKNITFNPFSFSSKNTQHHDCMNKQKTYTYPPKIKLFLQFVFELKRDLTIIPDKEKKKTFFFFFFLKKESESGTATTTVTQNASSSLPAITSTSATTKDSDSNGGTSTSNELTLARDTRIKFDEKDLYELTPNDPVVELLPYIRFPLMKPQYFVENVMRTKLLSDIEALSVLSSFHTKHVDNLRFSRKTRSSLATFKFATPFMRLVSIPMDESTVTATATMNATENDASSQTNESNSISTEVAVVKTAKGYKGIRNGDFVKGAFVAVQVSFTVICFVLLCFAFF</sequence>
<proteinExistence type="predicted"/>
<accession>X6P0C9</accession>
<keyword evidence="5" id="KW-1185">Reference proteome</keyword>
<feature type="transmembrane region" description="Helical" evidence="2">
    <location>
        <begin position="274"/>
        <end position="295"/>
    </location>
</feature>
<reference evidence="4 5" key="1">
    <citation type="journal article" date="2013" name="Curr. Biol.">
        <title>The Genome of the Foraminiferan Reticulomyxa filosa.</title>
        <authorList>
            <person name="Glockner G."/>
            <person name="Hulsmann N."/>
            <person name="Schleicher M."/>
            <person name="Noegel A.A."/>
            <person name="Eichinger L."/>
            <person name="Gallinger C."/>
            <person name="Pawlowski J."/>
            <person name="Sierra R."/>
            <person name="Euteneuer U."/>
            <person name="Pillet L."/>
            <person name="Moustafa A."/>
            <person name="Platzer M."/>
            <person name="Groth M."/>
            <person name="Szafranski K."/>
            <person name="Schliwa M."/>
        </authorList>
    </citation>
    <scope>NUCLEOTIDE SEQUENCE [LARGE SCALE GENOMIC DNA]</scope>
</reference>
<keyword evidence="2" id="KW-0472">Membrane</keyword>
<keyword evidence="2" id="KW-1133">Transmembrane helix</keyword>
<feature type="non-terminal residue" evidence="4">
    <location>
        <position position="1"/>
    </location>
</feature>
<evidence type="ECO:0000256" key="1">
    <source>
        <dbReference type="SAM" id="MobiDB-lite"/>
    </source>
</evidence>
<evidence type="ECO:0000313" key="4">
    <source>
        <dbReference type="EMBL" id="ETO31691.1"/>
    </source>
</evidence>
<dbReference type="Proteomes" id="UP000023152">
    <property type="component" value="Unassembled WGS sequence"/>
</dbReference>
<feature type="region of interest" description="Disordered" evidence="1">
    <location>
        <begin position="102"/>
        <end position="122"/>
    </location>
</feature>
<evidence type="ECO:0000256" key="3">
    <source>
        <dbReference type="SAM" id="SignalP"/>
    </source>
</evidence>
<evidence type="ECO:0000256" key="2">
    <source>
        <dbReference type="SAM" id="Phobius"/>
    </source>
</evidence>
<comment type="caution">
    <text evidence="4">The sequence shown here is derived from an EMBL/GenBank/DDBJ whole genome shotgun (WGS) entry which is preliminary data.</text>
</comment>
<keyword evidence="2" id="KW-0812">Transmembrane</keyword>
<feature type="chain" id="PRO_5004976327" evidence="3">
    <location>
        <begin position="18"/>
        <end position="296"/>
    </location>
</feature>
<feature type="signal peptide" evidence="3">
    <location>
        <begin position="1"/>
        <end position="17"/>
    </location>
</feature>
<organism evidence="4 5">
    <name type="scientific">Reticulomyxa filosa</name>
    <dbReference type="NCBI Taxonomy" id="46433"/>
    <lineage>
        <taxon>Eukaryota</taxon>
        <taxon>Sar</taxon>
        <taxon>Rhizaria</taxon>
        <taxon>Retaria</taxon>
        <taxon>Foraminifera</taxon>
        <taxon>Monothalamids</taxon>
        <taxon>Reticulomyxidae</taxon>
        <taxon>Reticulomyxa</taxon>
    </lineage>
</organism>
<name>X6P0C9_RETFI</name>